<evidence type="ECO:0000256" key="2">
    <source>
        <dbReference type="ARBA" id="ARBA00022692"/>
    </source>
</evidence>
<feature type="transmembrane region" description="Helical" evidence="6">
    <location>
        <begin position="407"/>
        <end position="429"/>
    </location>
</feature>
<name>A0A2A2A789_9BURK</name>
<keyword evidence="4 6" id="KW-1133">Transmembrane helix</keyword>
<keyword evidence="5 6" id="KW-0472">Membrane</keyword>
<dbReference type="EMBL" id="NSJF01000004">
    <property type="protein sequence ID" value="PAT34390.1"/>
    <property type="molecule type" value="Genomic_DNA"/>
</dbReference>
<protein>
    <submittedName>
        <fullName evidence="8">C-type cytochrome biogenesis protein CcsB</fullName>
    </submittedName>
</protein>
<reference evidence="8 9" key="1">
    <citation type="submission" date="2017-08" db="EMBL/GenBank/DDBJ databases">
        <title>WGS of Clinical strains of the CDC Group NO-1 linked to zoonotic infections in humans.</title>
        <authorList>
            <person name="Bernier A.-M."/>
            <person name="Bernard K."/>
        </authorList>
    </citation>
    <scope>NUCLEOTIDE SEQUENCE [LARGE SCALE GENOMIC DNA]</scope>
    <source>
        <strain evidence="8 9">NML03-0146</strain>
    </source>
</reference>
<feature type="transmembrane region" description="Helical" evidence="6">
    <location>
        <begin position="103"/>
        <end position="122"/>
    </location>
</feature>
<evidence type="ECO:0000256" key="1">
    <source>
        <dbReference type="ARBA" id="ARBA00004141"/>
    </source>
</evidence>
<dbReference type="Proteomes" id="UP000217999">
    <property type="component" value="Unassembled WGS sequence"/>
</dbReference>
<sequence length="438" mass="47704">MTPADPTPNRPSRPMAQARWRSALFALCVGAACAVIWLQHGRQMALAGHALLLGLAVLVFALGQHWRSLQALALAVAVLVLPAMALLGSDDPLLHQLAGNQRYVAGMCLLLGLATLLHWLALWARRGNAALQRWGSRLAWGACALGMSASLLRWHESHGLGPGMGHLPIANLYDVLLLFCWLTTALYLYGESRYGSLRQIGALALSLVCAAAGLMLWHGATHQGHAIGPLVPALQSHWMALHVPANFIGYGCFTLAAALAFAWLLKHHAQQRPSSAAQALLWLLGMALCLVPLLLGSMRSMGFDQPHFWLLCLGLAIVPASAIMALRGPVAQRLPSLALLDTLLYQSIALGFAFFTLATVLGAIWADQAWGRYWSWDPKETWALIVWLNYASWLHSRMLKGWRGPWLAWWALLSLALTGFAFLGVNLLMGGLHSYGRL</sequence>
<evidence type="ECO:0000313" key="8">
    <source>
        <dbReference type="EMBL" id="PAT34390.1"/>
    </source>
</evidence>
<proteinExistence type="predicted"/>
<evidence type="ECO:0000313" key="9">
    <source>
        <dbReference type="Proteomes" id="UP000217999"/>
    </source>
</evidence>
<comment type="subcellular location">
    <subcellularLocation>
        <location evidence="1">Membrane</location>
        <topology evidence="1">Multi-pass membrane protein</topology>
    </subcellularLocation>
</comment>
<feature type="transmembrane region" description="Helical" evidence="6">
    <location>
        <begin position="307"/>
        <end position="326"/>
    </location>
</feature>
<feature type="domain" description="Cytochrome c assembly protein" evidence="7">
    <location>
        <begin position="170"/>
        <end position="433"/>
    </location>
</feature>
<keyword evidence="2 6" id="KW-0812">Transmembrane</keyword>
<dbReference type="NCBIfam" id="TIGR03144">
    <property type="entry name" value="cytochr_II_ccsB"/>
    <property type="match status" value="1"/>
</dbReference>
<feature type="transmembrane region" description="Helical" evidence="6">
    <location>
        <begin position="202"/>
        <end position="220"/>
    </location>
</feature>
<keyword evidence="3" id="KW-0201">Cytochrome c-type biogenesis</keyword>
<dbReference type="Pfam" id="PF01578">
    <property type="entry name" value="Cytochrom_C_asm"/>
    <property type="match status" value="1"/>
</dbReference>
<evidence type="ECO:0000256" key="5">
    <source>
        <dbReference type="ARBA" id="ARBA00023136"/>
    </source>
</evidence>
<feature type="transmembrane region" description="Helical" evidence="6">
    <location>
        <begin position="347"/>
        <end position="366"/>
    </location>
</feature>
<dbReference type="InterPro" id="IPR002541">
    <property type="entry name" value="Cyt_c_assembly"/>
</dbReference>
<gene>
    <name evidence="8" type="primary">ccsB</name>
    <name evidence="8" type="ORF">CK620_09260</name>
</gene>
<feature type="transmembrane region" description="Helical" evidence="6">
    <location>
        <begin position="44"/>
        <end position="62"/>
    </location>
</feature>
<evidence type="ECO:0000256" key="4">
    <source>
        <dbReference type="ARBA" id="ARBA00022989"/>
    </source>
</evidence>
<feature type="transmembrane region" description="Helical" evidence="6">
    <location>
        <begin position="247"/>
        <end position="265"/>
    </location>
</feature>
<dbReference type="GO" id="GO:0005886">
    <property type="term" value="C:plasma membrane"/>
    <property type="evidence" value="ECO:0007669"/>
    <property type="project" value="TreeGrafter"/>
</dbReference>
<dbReference type="RefSeq" id="WP_095550055.1">
    <property type="nucleotide sequence ID" value="NZ_NSJF01000004.1"/>
</dbReference>
<evidence type="ECO:0000256" key="3">
    <source>
        <dbReference type="ARBA" id="ARBA00022748"/>
    </source>
</evidence>
<dbReference type="GO" id="GO:0017004">
    <property type="term" value="P:cytochrome complex assembly"/>
    <property type="evidence" value="ECO:0007669"/>
    <property type="project" value="UniProtKB-KW"/>
</dbReference>
<feature type="transmembrane region" description="Helical" evidence="6">
    <location>
        <begin position="277"/>
        <end position="295"/>
    </location>
</feature>
<evidence type="ECO:0000256" key="6">
    <source>
        <dbReference type="SAM" id="Phobius"/>
    </source>
</evidence>
<dbReference type="AlphaFoldDB" id="A0A2A2A789"/>
<feature type="transmembrane region" description="Helical" evidence="6">
    <location>
        <begin position="134"/>
        <end position="152"/>
    </location>
</feature>
<dbReference type="PANTHER" id="PTHR30071">
    <property type="entry name" value="HEME EXPORTER PROTEIN C"/>
    <property type="match status" value="1"/>
</dbReference>
<dbReference type="InterPro" id="IPR017562">
    <property type="entry name" value="Cyt_c_biogenesis_CcsA"/>
</dbReference>
<dbReference type="GO" id="GO:0020037">
    <property type="term" value="F:heme binding"/>
    <property type="evidence" value="ECO:0007669"/>
    <property type="project" value="InterPro"/>
</dbReference>
<comment type="caution">
    <text evidence="8">The sequence shown here is derived from an EMBL/GenBank/DDBJ whole genome shotgun (WGS) entry which is preliminary data.</text>
</comment>
<dbReference type="InterPro" id="IPR045062">
    <property type="entry name" value="Cyt_c_biogenesis_CcsA/CcmC"/>
</dbReference>
<feature type="transmembrane region" description="Helical" evidence="6">
    <location>
        <begin position="69"/>
        <end position="88"/>
    </location>
</feature>
<feature type="transmembrane region" description="Helical" evidence="6">
    <location>
        <begin position="172"/>
        <end position="190"/>
    </location>
</feature>
<organism evidence="8 9">
    <name type="scientific">Vandammella animalimorsus</name>
    <dbReference type="NCBI Taxonomy" id="2029117"/>
    <lineage>
        <taxon>Bacteria</taxon>
        <taxon>Pseudomonadati</taxon>
        <taxon>Pseudomonadota</taxon>
        <taxon>Betaproteobacteria</taxon>
        <taxon>Burkholderiales</taxon>
        <taxon>Comamonadaceae</taxon>
        <taxon>Vandammella</taxon>
    </lineage>
</organism>
<accession>A0A2A2A789</accession>
<feature type="transmembrane region" description="Helical" evidence="6">
    <location>
        <begin position="20"/>
        <end position="38"/>
    </location>
</feature>
<evidence type="ECO:0000259" key="7">
    <source>
        <dbReference type="Pfam" id="PF01578"/>
    </source>
</evidence>
<dbReference type="PANTHER" id="PTHR30071:SF1">
    <property type="entry name" value="CYTOCHROME B_B6 PROTEIN-RELATED"/>
    <property type="match status" value="1"/>
</dbReference>